<organism evidence="3 5">
    <name type="scientific">Puccinia graminis f. sp. tritici</name>
    <dbReference type="NCBI Taxonomy" id="56615"/>
    <lineage>
        <taxon>Eukaryota</taxon>
        <taxon>Fungi</taxon>
        <taxon>Dikarya</taxon>
        <taxon>Basidiomycota</taxon>
        <taxon>Pucciniomycotina</taxon>
        <taxon>Pucciniomycetes</taxon>
        <taxon>Pucciniales</taxon>
        <taxon>Pucciniaceae</taxon>
        <taxon>Puccinia</taxon>
    </lineage>
</organism>
<dbReference type="Proteomes" id="UP000325313">
    <property type="component" value="Unassembled WGS sequence"/>
</dbReference>
<dbReference type="EMBL" id="VSWC01000106">
    <property type="protein sequence ID" value="KAA1085797.1"/>
    <property type="molecule type" value="Genomic_DNA"/>
</dbReference>
<sequence length="165" mass="18194">MAHHSLYPVWDGHRPKNGDPNSNLSQVTRGTSYARVYCPHFATRHFPKAFDKLDLNLVVSFACTGSSCVRTRVIQARSPRRSSTESKRLQMKKPTRPFQSNRSSIALLPAKNSIHSLDGIHSLGHRIPGDAEIQGSWKSAAINDADLTGTTSQRIATSTKQTPDS</sequence>
<evidence type="ECO:0000313" key="5">
    <source>
        <dbReference type="Proteomes" id="UP000325313"/>
    </source>
</evidence>
<name>A0A5B0QG91_PUCGR</name>
<evidence type="ECO:0000313" key="3">
    <source>
        <dbReference type="EMBL" id="KAA1112162.1"/>
    </source>
</evidence>
<evidence type="ECO:0000313" key="2">
    <source>
        <dbReference type="EMBL" id="KAA1085797.1"/>
    </source>
</evidence>
<gene>
    <name evidence="2" type="ORF">PGT21_019969</name>
    <name evidence="3" type="ORF">PGTUg99_013566</name>
</gene>
<evidence type="ECO:0000313" key="4">
    <source>
        <dbReference type="Proteomes" id="UP000324748"/>
    </source>
</evidence>
<dbReference type="AlphaFoldDB" id="A0A5B0QG91"/>
<reference evidence="4 5" key="1">
    <citation type="submission" date="2019-05" db="EMBL/GenBank/DDBJ databases">
        <title>Emergence of the Ug99 lineage of the wheat stem rust pathogen through somatic hybridization.</title>
        <authorList>
            <person name="Li F."/>
            <person name="Upadhyaya N.M."/>
            <person name="Sperschneider J."/>
            <person name="Matny O."/>
            <person name="Nguyen-Phuc H."/>
            <person name="Mago R."/>
            <person name="Raley C."/>
            <person name="Miller M.E."/>
            <person name="Silverstein K.A.T."/>
            <person name="Henningsen E."/>
            <person name="Hirsch C.D."/>
            <person name="Visser B."/>
            <person name="Pretorius Z.A."/>
            <person name="Steffenson B.J."/>
            <person name="Schwessinger B."/>
            <person name="Dodds P.N."/>
            <person name="Figueroa M."/>
        </authorList>
    </citation>
    <scope>NUCLEOTIDE SEQUENCE [LARGE SCALE GENOMIC DNA]</scope>
    <source>
        <strain evidence="2">21-0</strain>
        <strain evidence="3 5">Ug99</strain>
    </source>
</reference>
<comment type="caution">
    <text evidence="3">The sequence shown here is derived from an EMBL/GenBank/DDBJ whole genome shotgun (WGS) entry which is preliminary data.</text>
</comment>
<feature type="region of interest" description="Disordered" evidence="1">
    <location>
        <begin position="77"/>
        <end position="100"/>
    </location>
</feature>
<dbReference type="EMBL" id="VDEP01000282">
    <property type="protein sequence ID" value="KAA1112162.1"/>
    <property type="molecule type" value="Genomic_DNA"/>
</dbReference>
<feature type="region of interest" description="Disordered" evidence="1">
    <location>
        <begin position="1"/>
        <end position="26"/>
    </location>
</feature>
<evidence type="ECO:0000256" key="1">
    <source>
        <dbReference type="SAM" id="MobiDB-lite"/>
    </source>
</evidence>
<protein>
    <submittedName>
        <fullName evidence="3">Uncharacterized protein</fullName>
    </submittedName>
</protein>
<proteinExistence type="predicted"/>
<accession>A0A5B0QG91</accession>
<keyword evidence="4" id="KW-1185">Reference proteome</keyword>
<dbReference type="Proteomes" id="UP000324748">
    <property type="component" value="Unassembled WGS sequence"/>
</dbReference>